<dbReference type="EMBL" id="CAJVQB010079226">
    <property type="protein sequence ID" value="CAG8845356.1"/>
    <property type="molecule type" value="Genomic_DNA"/>
</dbReference>
<sequence>ILKTIPRAKTKTYQAYFKHQDRQAKTQEFGDQAILTESQRKTIPRLHRRP</sequence>
<evidence type="ECO:0000313" key="2">
    <source>
        <dbReference type="EMBL" id="CAG8845356.1"/>
    </source>
</evidence>
<reference evidence="2 3" key="1">
    <citation type="submission" date="2021-06" db="EMBL/GenBank/DDBJ databases">
        <authorList>
            <person name="Kallberg Y."/>
            <person name="Tangrot J."/>
            <person name="Rosling A."/>
        </authorList>
    </citation>
    <scope>NUCLEOTIDE SEQUENCE [LARGE SCALE GENOMIC DNA]</scope>
    <source>
        <strain evidence="2 3">120-4 pot B 10/14</strain>
    </source>
</reference>
<gene>
    <name evidence="2" type="ORF">GMARGA_LOCUS37591</name>
</gene>
<accession>A0ABN7X1R5</accession>
<name>A0ABN7X1R5_GIGMA</name>
<feature type="non-terminal residue" evidence="2">
    <location>
        <position position="1"/>
    </location>
</feature>
<dbReference type="Proteomes" id="UP000789901">
    <property type="component" value="Unassembled WGS sequence"/>
</dbReference>
<organism evidence="2 3">
    <name type="scientific">Gigaspora margarita</name>
    <dbReference type="NCBI Taxonomy" id="4874"/>
    <lineage>
        <taxon>Eukaryota</taxon>
        <taxon>Fungi</taxon>
        <taxon>Fungi incertae sedis</taxon>
        <taxon>Mucoromycota</taxon>
        <taxon>Glomeromycotina</taxon>
        <taxon>Glomeromycetes</taxon>
        <taxon>Diversisporales</taxon>
        <taxon>Gigasporaceae</taxon>
        <taxon>Gigaspora</taxon>
    </lineage>
</organism>
<protein>
    <submittedName>
        <fullName evidence="2">43028_t:CDS:1</fullName>
    </submittedName>
</protein>
<proteinExistence type="predicted"/>
<feature type="region of interest" description="Disordered" evidence="1">
    <location>
        <begin position="27"/>
        <end position="50"/>
    </location>
</feature>
<comment type="caution">
    <text evidence="2">The sequence shown here is derived from an EMBL/GenBank/DDBJ whole genome shotgun (WGS) entry which is preliminary data.</text>
</comment>
<evidence type="ECO:0000313" key="3">
    <source>
        <dbReference type="Proteomes" id="UP000789901"/>
    </source>
</evidence>
<keyword evidence="3" id="KW-1185">Reference proteome</keyword>
<evidence type="ECO:0000256" key="1">
    <source>
        <dbReference type="SAM" id="MobiDB-lite"/>
    </source>
</evidence>